<dbReference type="AlphaFoldDB" id="A0A0P1BKF7"/>
<keyword evidence="3" id="KW-1185">Reference proteome</keyword>
<protein>
    <submittedName>
        <fullName evidence="2">Uncharacterized protein</fullName>
    </submittedName>
</protein>
<dbReference type="EMBL" id="CCYA01000318">
    <property type="protein sequence ID" value="CEH16675.1"/>
    <property type="molecule type" value="Genomic_DNA"/>
</dbReference>
<dbReference type="Proteomes" id="UP000054845">
    <property type="component" value="Unassembled WGS sequence"/>
</dbReference>
<feature type="region of interest" description="Disordered" evidence="1">
    <location>
        <begin position="943"/>
        <end position="971"/>
    </location>
</feature>
<proteinExistence type="predicted"/>
<reference evidence="2 3" key="1">
    <citation type="submission" date="2014-09" db="EMBL/GenBank/DDBJ databases">
        <authorList>
            <person name="Magalhaes I.L.F."/>
            <person name="Oliveira U."/>
            <person name="Santos F.R."/>
            <person name="Vidigal T.H.D.A."/>
            <person name="Brescovit A.D."/>
            <person name="Santos A.J."/>
        </authorList>
    </citation>
    <scope>NUCLEOTIDE SEQUENCE [LARGE SCALE GENOMIC DNA]</scope>
</reference>
<evidence type="ECO:0000313" key="2">
    <source>
        <dbReference type="EMBL" id="CEH16675.1"/>
    </source>
</evidence>
<feature type="region of interest" description="Disordered" evidence="1">
    <location>
        <begin position="29"/>
        <end position="62"/>
    </location>
</feature>
<sequence length="1044" mass="117771">MSGQPLICGLDVVLAKLKESTLSISSLVPMDTDDELKRKPPRPASSTTSSRSPQDSPTTKARLRDEAEAWLERLAARRLAVGEMFQDVSEGWSTVDAGHEDLQDYLLSAALLRSRINTERQADAHTPRLIVKLVPFGKAASKECVDRLSSTAARWDRRKNDVLSDWPNQRLHIIETLFSPDPRPNNKALQAPHFEDAYKKLSKSFHESLFVGDGHFALAKTLAAYEGAFSQKHLDTMVVHFDLKAKPGETPSNIAAKQDAEARQELPAFSWHSRSLALIQSSGTGKSRLVHELNGLLCDDGDADALHLTFPLCFREENEAAFPMGDWEVLVWLREDMAQYVPSACTQISLRELYRMRWIAFLRSIYRASAIIIGRCPGDTPNELREYWLEQCKSSVDALSEQRQEGHQNVHLYSLAKTEAEACWLEAVQDVIARSVNYDSNSHLFAKDQLKYLVEDAAKLRSLLDDFLPRKRLNVKIWFHICLDEVANIRPAHLKQTKSDFSWLEQVRSMYCPDPRHQMPPLFWIIMLGTNAGFAALSPAQKDATSGRVASGKLVQFPPYLLTISNLWLRRPSTLRTEVFLATPYQATRPHVLALWGRPLWQSLVGYQDQSPILGDADLTFLGGPQLTFVLQKLLNQAVRSPSVVGLKLTSTHYLALLGQRLVLDGGHDFAESIVYCRHPCISEDDQKQMVDEHLRMLRNINRTGDAVATFVMSEPLVSHMAATVMCDCRSIEWDHRNLADPTRGTLWALCWQEFRYLAKGRIDYDAGLYGEITAQAIFAVCKDAAPRPSANQLGLATMPEPYDPAFHFVQLRSFLETTFNAGDMSKSSDWAMLLDSAKGAWVNFTRFTRHDKTFLAVTPRILRLAWLGMNAIVGAPNQYHWDLIIPVYCGSLHERVDHNAFTFIEIQVKAHKISCNQPQPPLLESMARQWAKPPISILMNAGTTGNGEEKVEVSSHKKGKRSTDGQGQSTWFEISTKRFQRSHHPGLGILMPGQYAGVAHEDFTIARHPSLTDWPEYQESLRALEDTEEWLRKAAEEEEPSEQ</sequence>
<accession>A0A0P1BKF7</accession>
<name>A0A0P1BKF7_9BASI</name>
<dbReference type="OrthoDB" id="107110at2759"/>
<dbReference type="PANTHER" id="PTHR33266">
    <property type="entry name" value="CHROMOSOME 15, WHOLE GENOME SHOTGUN SEQUENCE"/>
    <property type="match status" value="1"/>
</dbReference>
<evidence type="ECO:0000313" key="3">
    <source>
        <dbReference type="Proteomes" id="UP000054845"/>
    </source>
</evidence>
<organism evidence="2 3">
    <name type="scientific">Ceraceosorus bombacis</name>
    <dbReference type="NCBI Taxonomy" id="401625"/>
    <lineage>
        <taxon>Eukaryota</taxon>
        <taxon>Fungi</taxon>
        <taxon>Dikarya</taxon>
        <taxon>Basidiomycota</taxon>
        <taxon>Ustilaginomycotina</taxon>
        <taxon>Exobasidiomycetes</taxon>
        <taxon>Ceraceosorales</taxon>
        <taxon>Ceraceosoraceae</taxon>
        <taxon>Ceraceosorus</taxon>
    </lineage>
</organism>
<feature type="compositionally biased region" description="Low complexity" evidence="1">
    <location>
        <begin position="44"/>
        <end position="59"/>
    </location>
</feature>
<evidence type="ECO:0000256" key="1">
    <source>
        <dbReference type="SAM" id="MobiDB-lite"/>
    </source>
</evidence>
<dbReference type="PANTHER" id="PTHR33266:SF1">
    <property type="entry name" value="F-BOX DOMAIN-CONTAINING PROTEIN"/>
    <property type="match status" value="1"/>
</dbReference>